<accession>A5G6Z2</accession>
<dbReference type="STRING" id="351605.Gura_3404"/>
<feature type="domain" description="Methyltransferase" evidence="2">
    <location>
        <begin position="24"/>
        <end position="116"/>
    </location>
</feature>
<sequence length="226" mass="24925">MIQDPTNRYIAAILSRCDLGGKEVLEIGCGKGRITQDLAKHAERVVATDPDAAALETARATIVADNVTFMQDQTGVPDLPPGSFDMVIYTLSLHHVPVEEMSGSLHTAAGLLRKDGVIVVVEPGDGGSFTEAKERFGAGSGNERPAKEAAIRAMHTLAGWTVEETIHFRTLFRFDDEEDFFVSMLAEYRQKPQSFVDEVRGFLHMHRTAEGIILDADRRLNVLRPY</sequence>
<keyword evidence="4" id="KW-1185">Reference proteome</keyword>
<dbReference type="InterPro" id="IPR029063">
    <property type="entry name" value="SAM-dependent_MTases_sf"/>
</dbReference>
<evidence type="ECO:0000313" key="3">
    <source>
        <dbReference type="EMBL" id="ABQ27560.1"/>
    </source>
</evidence>
<dbReference type="EMBL" id="CP000698">
    <property type="protein sequence ID" value="ABQ27560.1"/>
    <property type="molecule type" value="Genomic_DNA"/>
</dbReference>
<protein>
    <submittedName>
        <fullName evidence="3">Methyltransferase type 11</fullName>
    </submittedName>
</protein>
<dbReference type="AlphaFoldDB" id="A5G6Z2"/>
<dbReference type="RefSeq" id="WP_011940221.1">
    <property type="nucleotide sequence ID" value="NC_009483.1"/>
</dbReference>
<dbReference type="PANTHER" id="PTHR43861">
    <property type="entry name" value="TRANS-ACONITATE 2-METHYLTRANSFERASE-RELATED"/>
    <property type="match status" value="1"/>
</dbReference>
<dbReference type="CDD" id="cd02440">
    <property type="entry name" value="AdoMet_MTases"/>
    <property type="match status" value="1"/>
</dbReference>
<proteinExistence type="predicted"/>
<dbReference type="HOGENOM" id="CLU_1223286_0_0_7"/>
<dbReference type="PANTHER" id="PTHR43861:SF3">
    <property type="entry name" value="PUTATIVE (AFU_ORTHOLOGUE AFUA_2G14390)-RELATED"/>
    <property type="match status" value="1"/>
</dbReference>
<keyword evidence="3" id="KW-0489">Methyltransferase</keyword>
<dbReference type="SUPFAM" id="SSF53335">
    <property type="entry name" value="S-adenosyl-L-methionine-dependent methyltransferases"/>
    <property type="match status" value="1"/>
</dbReference>
<evidence type="ECO:0000313" key="4">
    <source>
        <dbReference type="Proteomes" id="UP000006695"/>
    </source>
</evidence>
<evidence type="ECO:0000256" key="1">
    <source>
        <dbReference type="ARBA" id="ARBA00022679"/>
    </source>
</evidence>
<dbReference type="GO" id="GO:0032259">
    <property type="term" value="P:methylation"/>
    <property type="evidence" value="ECO:0007669"/>
    <property type="project" value="UniProtKB-KW"/>
</dbReference>
<dbReference type="OrthoDB" id="5456009at2"/>
<dbReference type="Pfam" id="PF13649">
    <property type="entry name" value="Methyltransf_25"/>
    <property type="match status" value="1"/>
</dbReference>
<dbReference type="InterPro" id="IPR041698">
    <property type="entry name" value="Methyltransf_25"/>
</dbReference>
<evidence type="ECO:0000259" key="2">
    <source>
        <dbReference type="Pfam" id="PF13649"/>
    </source>
</evidence>
<name>A5G6Z2_GEOUR</name>
<dbReference type="Gene3D" id="3.40.50.150">
    <property type="entry name" value="Vaccinia Virus protein VP39"/>
    <property type="match status" value="1"/>
</dbReference>
<gene>
    <name evidence="3" type="ordered locus">Gura_3404</name>
</gene>
<keyword evidence="1 3" id="KW-0808">Transferase</keyword>
<dbReference type="KEGG" id="gur:Gura_3404"/>
<dbReference type="GO" id="GO:0008168">
    <property type="term" value="F:methyltransferase activity"/>
    <property type="evidence" value="ECO:0007669"/>
    <property type="project" value="UniProtKB-KW"/>
</dbReference>
<organism evidence="3 4">
    <name type="scientific">Geotalea uraniireducens (strain Rf4)</name>
    <name type="common">Geobacter uraniireducens</name>
    <dbReference type="NCBI Taxonomy" id="351605"/>
    <lineage>
        <taxon>Bacteria</taxon>
        <taxon>Pseudomonadati</taxon>
        <taxon>Thermodesulfobacteriota</taxon>
        <taxon>Desulfuromonadia</taxon>
        <taxon>Geobacterales</taxon>
        <taxon>Geobacteraceae</taxon>
        <taxon>Geotalea</taxon>
    </lineage>
</organism>
<reference evidence="3 4" key="1">
    <citation type="submission" date="2007-05" db="EMBL/GenBank/DDBJ databases">
        <title>Complete sequence of Geobacter uraniireducens Rf4.</title>
        <authorList>
            <consortium name="US DOE Joint Genome Institute"/>
            <person name="Copeland A."/>
            <person name="Lucas S."/>
            <person name="Lapidus A."/>
            <person name="Barry K."/>
            <person name="Detter J.C."/>
            <person name="Glavina del Rio T."/>
            <person name="Hammon N."/>
            <person name="Israni S."/>
            <person name="Dalin E."/>
            <person name="Tice H."/>
            <person name="Pitluck S."/>
            <person name="Chertkov O."/>
            <person name="Brettin T."/>
            <person name="Bruce D."/>
            <person name="Han C."/>
            <person name="Schmutz J."/>
            <person name="Larimer F."/>
            <person name="Land M."/>
            <person name="Hauser L."/>
            <person name="Kyrpides N."/>
            <person name="Mikhailova N."/>
            <person name="Shelobolina E."/>
            <person name="Aklujkar M."/>
            <person name="Lovley D."/>
            <person name="Richardson P."/>
        </authorList>
    </citation>
    <scope>NUCLEOTIDE SEQUENCE [LARGE SCALE GENOMIC DNA]</scope>
    <source>
        <strain evidence="4">ATCC BAA-1134 / JCM 13001 / Rf4</strain>
    </source>
</reference>
<dbReference type="Proteomes" id="UP000006695">
    <property type="component" value="Chromosome"/>
</dbReference>